<feature type="domain" description="DNA polymerase alpha/delta/epsilon subunit B" evidence="6">
    <location>
        <begin position="229"/>
        <end position="452"/>
    </location>
</feature>
<proteinExistence type="inferred from homology"/>
<keyword evidence="4" id="KW-0539">Nucleus</keyword>
<dbReference type="Proteomes" id="UP001151582">
    <property type="component" value="Unassembled WGS sequence"/>
</dbReference>
<accession>A0A9W8B4T3</accession>
<comment type="caution">
    <text evidence="8">The sequence shown here is derived from an EMBL/GenBank/DDBJ whole genome shotgun (WGS) entry which is preliminary data.</text>
</comment>
<protein>
    <submittedName>
        <fullName evidence="8">DNA polymerase delta small subunit Cdc1</fullName>
    </submittedName>
</protein>
<feature type="compositionally biased region" description="Polar residues" evidence="5">
    <location>
        <begin position="88"/>
        <end position="98"/>
    </location>
</feature>
<organism evidence="8 9">
    <name type="scientific">Dimargaris verticillata</name>
    <dbReference type="NCBI Taxonomy" id="2761393"/>
    <lineage>
        <taxon>Eukaryota</taxon>
        <taxon>Fungi</taxon>
        <taxon>Fungi incertae sedis</taxon>
        <taxon>Zoopagomycota</taxon>
        <taxon>Kickxellomycotina</taxon>
        <taxon>Dimargaritomycetes</taxon>
        <taxon>Dimargaritales</taxon>
        <taxon>Dimargaritaceae</taxon>
        <taxon>Dimargaris</taxon>
    </lineage>
</organism>
<feature type="domain" description="DNA polymerase delta subunit OB-fold" evidence="7">
    <location>
        <begin position="58"/>
        <end position="203"/>
    </location>
</feature>
<evidence type="ECO:0000256" key="3">
    <source>
        <dbReference type="ARBA" id="ARBA00022705"/>
    </source>
</evidence>
<reference evidence="8" key="1">
    <citation type="submission" date="2022-07" db="EMBL/GenBank/DDBJ databases">
        <title>Phylogenomic reconstructions and comparative analyses of Kickxellomycotina fungi.</title>
        <authorList>
            <person name="Reynolds N.K."/>
            <person name="Stajich J.E."/>
            <person name="Barry K."/>
            <person name="Grigoriev I.V."/>
            <person name="Crous P."/>
            <person name="Smith M.E."/>
        </authorList>
    </citation>
    <scope>NUCLEOTIDE SEQUENCE</scope>
    <source>
        <strain evidence="8">RSA 567</strain>
    </source>
</reference>
<dbReference type="InterPro" id="IPR040663">
    <property type="entry name" value="DNA_pol_D_N"/>
</dbReference>
<dbReference type="PANTHER" id="PTHR10416">
    <property type="entry name" value="DNA POLYMERASE DELTA SUBUNIT 2"/>
    <property type="match status" value="1"/>
</dbReference>
<dbReference type="PANTHER" id="PTHR10416:SF0">
    <property type="entry name" value="DNA POLYMERASE DELTA SUBUNIT 2"/>
    <property type="match status" value="1"/>
</dbReference>
<dbReference type="Pfam" id="PF18018">
    <property type="entry name" value="DNA_pol_D_N"/>
    <property type="match status" value="1"/>
</dbReference>
<name>A0A9W8B4T3_9FUNG</name>
<gene>
    <name evidence="8" type="primary">cdc1</name>
    <name evidence="8" type="ORF">H4R34_004185</name>
</gene>
<dbReference type="Gene3D" id="3.60.21.50">
    <property type="match status" value="1"/>
</dbReference>
<evidence type="ECO:0000313" key="9">
    <source>
        <dbReference type="Proteomes" id="UP001151582"/>
    </source>
</evidence>
<keyword evidence="3" id="KW-0235">DNA replication</keyword>
<feature type="region of interest" description="Disordered" evidence="5">
    <location>
        <begin position="84"/>
        <end position="103"/>
    </location>
</feature>
<dbReference type="GO" id="GO:0003677">
    <property type="term" value="F:DNA binding"/>
    <property type="evidence" value="ECO:0007669"/>
    <property type="project" value="InterPro"/>
</dbReference>
<evidence type="ECO:0000256" key="5">
    <source>
        <dbReference type="SAM" id="MobiDB-lite"/>
    </source>
</evidence>
<dbReference type="OrthoDB" id="3763at2759"/>
<dbReference type="AlphaFoldDB" id="A0A9W8B4T3"/>
<evidence type="ECO:0000256" key="2">
    <source>
        <dbReference type="ARBA" id="ARBA00006035"/>
    </source>
</evidence>
<dbReference type="CDD" id="cd07387">
    <property type="entry name" value="MPP_PolD2_C"/>
    <property type="match status" value="1"/>
</dbReference>
<dbReference type="EMBL" id="JANBQB010000486">
    <property type="protein sequence ID" value="KAJ1975851.1"/>
    <property type="molecule type" value="Genomic_DNA"/>
</dbReference>
<evidence type="ECO:0000313" key="8">
    <source>
        <dbReference type="EMBL" id="KAJ1975851.1"/>
    </source>
</evidence>
<evidence type="ECO:0000256" key="1">
    <source>
        <dbReference type="ARBA" id="ARBA00004123"/>
    </source>
</evidence>
<comment type="similarity">
    <text evidence="2">Belongs to the DNA polymerase delta/II small subunit family.</text>
</comment>
<evidence type="ECO:0000259" key="6">
    <source>
        <dbReference type="Pfam" id="PF04042"/>
    </source>
</evidence>
<sequence>MNRVLERSALKVPTQTLLAPVETISPAPHYERHVLAAKTDPAAALQDYLVAQRSYRQQYANLYYLRLSALKEAGTAAAHDKWLPPTESIGSNHSKASPSPQPTFAAKVTNIPPGEKCFVVGTVYCDKKLRPNVLDDLSKELWITTPPERSTYSTDEDTYYLEDESSRIALVGDMVRQAPFVTGMVVGLLGRESLTGDFEVHDICYPGLSPQPSLPSSTNNSDSCPPTYVALVSGLNFGDSTATANAMSYELLKEFITGQLGASGEQALASQVTKVVVLGNSLNTGGLEVQCEKLHIHDKGENDRDAAKDREAAEGGLRHLDQFLGDLCASVSVDLLPGDRDPVNQVLPQQPLHVSLFPTAARHSTLTSVTNPARLDLQGLSLLGVSGQTIADACKYCPGVTPLEMAELTLRCRHIAPSAPDTLWCYPFVDKDPFVLAETPHIYAIGNQSEFASQLAQGSAGQVCRVVCVPAFSTTQTIVLVNMQTLAVHPMSFTCAF</sequence>
<dbReference type="GO" id="GO:0043625">
    <property type="term" value="C:delta DNA polymerase complex"/>
    <property type="evidence" value="ECO:0007669"/>
    <property type="project" value="TreeGrafter"/>
</dbReference>
<comment type="subcellular location">
    <subcellularLocation>
        <location evidence="1">Nucleus</location>
    </subcellularLocation>
</comment>
<dbReference type="GO" id="GO:0006271">
    <property type="term" value="P:DNA strand elongation involved in DNA replication"/>
    <property type="evidence" value="ECO:0007669"/>
    <property type="project" value="TreeGrafter"/>
</dbReference>
<dbReference type="Gene3D" id="2.40.50.430">
    <property type="match status" value="1"/>
</dbReference>
<keyword evidence="9" id="KW-1185">Reference proteome</keyword>
<dbReference type="InterPro" id="IPR041863">
    <property type="entry name" value="PolD2_C"/>
</dbReference>
<evidence type="ECO:0000256" key="4">
    <source>
        <dbReference type="ARBA" id="ARBA00023242"/>
    </source>
</evidence>
<dbReference type="Pfam" id="PF04042">
    <property type="entry name" value="DNA_pol_E_B"/>
    <property type="match status" value="1"/>
</dbReference>
<dbReference type="InterPro" id="IPR024826">
    <property type="entry name" value="DNA_pol_delta/II_ssu"/>
</dbReference>
<evidence type="ECO:0000259" key="7">
    <source>
        <dbReference type="Pfam" id="PF18018"/>
    </source>
</evidence>
<dbReference type="InterPro" id="IPR007185">
    <property type="entry name" value="DNA_pol_a/d/e_bsu"/>
</dbReference>